<dbReference type="Gene3D" id="3.30.2400.10">
    <property type="entry name" value="Major capsid protein gp5"/>
    <property type="match status" value="1"/>
</dbReference>
<feature type="region of interest" description="Disordered" evidence="4">
    <location>
        <begin position="175"/>
        <end position="213"/>
    </location>
</feature>
<evidence type="ECO:0000256" key="1">
    <source>
        <dbReference type="ARBA" id="ARBA00022612"/>
    </source>
</evidence>
<dbReference type="Pfam" id="PF05065">
    <property type="entry name" value="Phage_capsid"/>
    <property type="match status" value="1"/>
</dbReference>
<feature type="domain" description="Prohead serine protease" evidence="5">
    <location>
        <begin position="62"/>
        <end position="152"/>
    </location>
</feature>
<evidence type="ECO:0000259" key="6">
    <source>
        <dbReference type="Pfam" id="PF05065"/>
    </source>
</evidence>
<dbReference type="EMBL" id="AYIP01000009">
    <property type="protein sequence ID" value="ESM33125.1"/>
    <property type="molecule type" value="Genomic_DNA"/>
</dbReference>
<sequence length="619" mass="67843">MKIKKQTRELTLPTAINSDNRTVEVAFCSETPVAREIEGKLYNEVLLCNPENVDLSRLNNSGAVLFNHDRDHLIGKVLAARIDSDKVGRAVLQISNASEKEWEQINEGVLTHISFGYTVNDYRIEGNIIYVTHFTPYEISLVTVPADVSAGVGRSLINNNDDNQKDMIMEDKNEIGSTEPEIKDESEVVSTEVESEEEITEQEEVEESEEVRMSDEELLALMANRPDLLEQMINKTDVEEQREDVQESTDDSEVEDSTEEVERKRELESIGVVLNIDVSEAIENGISVEDFKRTLNTKTNPNHDKEIKMEKSVLNGLIRSLSEGNFAGKTEIPAGDFVRTSTTVGGAALVKEVYADSYIDVLRAQSVFATLPVQVFANLEGEGNLVLPKLSADFTDNFGYVTEGAPSPSYNAAFEKVTLKPEIFTGSVELTRTLIKSASTAEQYIQDAMVKGAALKLERLILADVVAKAPEVTLTAALTKTDVISALATLAAANVRVENVVAIVHPTTAAVLRTTLDGSNTAAKYLLQGYMGDGILADSVRIIESTQVAAGAIVFGDWSNIIMAQWGSVTMDRDDTTQRNSMGIVLRTFSFQSHALAHDEAFLVLNLGKVRISGEILLG</sequence>
<keyword evidence="2 7" id="KW-0645">Protease</keyword>
<name>A0ABC9UEA2_ENTAS</name>
<dbReference type="AlphaFoldDB" id="A0ABC9UEA2"/>
<keyword evidence="1" id="KW-1188">Viral release from host cell</keyword>
<dbReference type="RefSeq" id="WP_023310824.1">
    <property type="nucleotide sequence ID" value="NZ_KI535548.1"/>
</dbReference>
<evidence type="ECO:0000256" key="4">
    <source>
        <dbReference type="SAM" id="MobiDB-lite"/>
    </source>
</evidence>
<dbReference type="Gene3D" id="3.30.2320.10">
    <property type="entry name" value="hypothetical protein PF0899 domain"/>
    <property type="match status" value="1"/>
</dbReference>
<feature type="domain" description="Phage capsid-like C-terminal" evidence="6">
    <location>
        <begin position="348"/>
        <end position="606"/>
    </location>
</feature>
<proteinExistence type="predicted"/>
<dbReference type="GO" id="GO:0008233">
    <property type="term" value="F:peptidase activity"/>
    <property type="evidence" value="ECO:0007669"/>
    <property type="project" value="UniProtKB-KW"/>
</dbReference>
<keyword evidence="3" id="KW-0378">Hydrolase</keyword>
<evidence type="ECO:0000313" key="8">
    <source>
        <dbReference type="Proteomes" id="UP000017391"/>
    </source>
</evidence>
<dbReference type="Proteomes" id="UP000017391">
    <property type="component" value="Unassembled WGS sequence"/>
</dbReference>
<dbReference type="InterPro" id="IPR054613">
    <property type="entry name" value="Peptidase_S78_dom"/>
</dbReference>
<dbReference type="GO" id="GO:0006508">
    <property type="term" value="P:proteolysis"/>
    <property type="evidence" value="ECO:0007669"/>
    <property type="project" value="UniProtKB-KW"/>
</dbReference>
<feature type="compositionally biased region" description="Acidic residues" evidence="4">
    <location>
        <begin position="193"/>
        <end position="209"/>
    </location>
</feature>
<dbReference type="Pfam" id="PF04586">
    <property type="entry name" value="Peptidase_S78"/>
    <property type="match status" value="1"/>
</dbReference>
<evidence type="ECO:0000256" key="3">
    <source>
        <dbReference type="ARBA" id="ARBA00022801"/>
    </source>
</evidence>
<protein>
    <submittedName>
        <fullName evidence="7">HK97 family phage prohead protease</fullName>
    </submittedName>
</protein>
<evidence type="ECO:0000256" key="2">
    <source>
        <dbReference type="ARBA" id="ARBA00022670"/>
    </source>
</evidence>
<reference evidence="8" key="1">
    <citation type="submission" date="2013-09" db="EMBL/GenBank/DDBJ databases">
        <title>The Genome Sequence of Enterobacter cloacae BWH 31.</title>
        <authorList>
            <consortium name="The Broad Institute Genomics Platform"/>
            <consortium name="The Broad Institute Genome Sequencing Center for Infectious Disease"/>
            <person name="Murphy C."/>
            <person name="Cosimi L."/>
            <person name="Cerqueira G."/>
            <person name="Feldgarden M."/>
            <person name="Hung D."/>
            <person name="Onderdonk A.B."/>
            <person name="Ferraro M.J."/>
            <person name="Hooper D."/>
            <person name="Dekker J."/>
            <person name="O'Brien T."/>
            <person name="Huang S."/>
            <person name="Quan V."/>
            <person name="Ernst C."/>
            <person name="Delaney M."/>
            <person name="DuBois A."/>
            <person name="Young S.K."/>
            <person name="Zeng Q."/>
            <person name="Gargeya S."/>
            <person name="Fitzgerald M."/>
            <person name="Abouelleil A."/>
            <person name="Alvarado L."/>
            <person name="Berlin A.M."/>
            <person name="Chapman S.B."/>
            <person name="Gainer-Dewar J."/>
            <person name="Goldberg J."/>
            <person name="Gnerre S."/>
            <person name="Griggs A."/>
            <person name="Gujja S."/>
            <person name="Hansen M."/>
            <person name="Howarth C."/>
            <person name="Imamovic A."/>
            <person name="Ireland A."/>
            <person name="Larimer J."/>
            <person name="McCowan C."/>
            <person name="Murphy C."/>
            <person name="Pearson M."/>
            <person name="Poon T.W."/>
            <person name="Priest M."/>
            <person name="Roberts A."/>
            <person name="Saif S."/>
            <person name="Shea T."/>
            <person name="Sykes S."/>
            <person name="Wortman J."/>
            <person name="Nusbaum C."/>
            <person name="Birren B."/>
        </authorList>
    </citation>
    <scope>NUCLEOTIDE SEQUENCE [LARGE SCALE GENOMIC DNA]</scope>
    <source>
        <strain evidence="8">BWH 31</strain>
    </source>
</reference>
<evidence type="ECO:0000259" key="5">
    <source>
        <dbReference type="Pfam" id="PF04586"/>
    </source>
</evidence>
<organism evidence="7 8">
    <name type="scientific">Enterobacter asburiae</name>
    <dbReference type="NCBI Taxonomy" id="61645"/>
    <lineage>
        <taxon>Bacteria</taxon>
        <taxon>Pseudomonadati</taxon>
        <taxon>Pseudomonadota</taxon>
        <taxon>Gammaproteobacteria</taxon>
        <taxon>Enterobacterales</taxon>
        <taxon>Enterobacteriaceae</taxon>
        <taxon>Enterobacter</taxon>
        <taxon>Enterobacter cloacae complex</taxon>
    </lineage>
</organism>
<feature type="compositionally biased region" description="Acidic residues" evidence="4">
    <location>
        <begin position="246"/>
        <end position="259"/>
    </location>
</feature>
<accession>A0ABC9UEA2</accession>
<dbReference type="InterPro" id="IPR054612">
    <property type="entry name" value="Phage_capsid-like_C"/>
</dbReference>
<dbReference type="SUPFAM" id="SSF56563">
    <property type="entry name" value="Major capsid protein gp5"/>
    <property type="match status" value="1"/>
</dbReference>
<feature type="region of interest" description="Disordered" evidence="4">
    <location>
        <begin position="238"/>
        <end position="263"/>
    </location>
</feature>
<evidence type="ECO:0000313" key="7">
    <source>
        <dbReference type="EMBL" id="ESM33125.1"/>
    </source>
</evidence>
<comment type="caution">
    <text evidence="7">The sequence shown here is derived from an EMBL/GenBank/DDBJ whole genome shotgun (WGS) entry which is preliminary data.</text>
</comment>
<feature type="compositionally biased region" description="Basic and acidic residues" evidence="4">
    <location>
        <begin position="175"/>
        <end position="186"/>
    </location>
</feature>
<gene>
    <name evidence="7" type="ORF">L402_02770</name>
</gene>